<comment type="function">
    <text evidence="6">Transfers an acetyl group from acetyl-CoA to L-homoserine, forming acetyl-L-homoserine.</text>
</comment>
<proteinExistence type="inferred from homology"/>
<dbReference type="UniPathway" id="UPA00051">
    <property type="reaction ID" value="UER00074"/>
</dbReference>
<feature type="active site" description="Proton acceptor" evidence="6">
    <location>
        <position position="235"/>
    </location>
</feature>
<feature type="binding site" evidence="6">
    <location>
        <position position="192"/>
    </location>
    <ligand>
        <name>substrate</name>
    </ligand>
</feature>
<dbReference type="PIRSF" id="PIRSF000450">
    <property type="entry name" value="H_ser_succinyltr"/>
    <property type="match status" value="1"/>
</dbReference>
<dbReference type="RefSeq" id="WP_116775859.1">
    <property type="nucleotide sequence ID" value="NZ_QDKG01000003.1"/>
</dbReference>
<dbReference type="GO" id="GO:0019281">
    <property type="term" value="P:L-methionine biosynthetic process from homoserine via O-succinyl-L-homoserine and cystathionine"/>
    <property type="evidence" value="ECO:0007669"/>
    <property type="project" value="InterPro"/>
</dbReference>
<keyword evidence="3 6" id="KW-0028">Amino-acid biosynthesis</keyword>
<feature type="active site" description="Acyl-thioester intermediate" evidence="6 7">
    <location>
        <position position="142"/>
    </location>
</feature>
<reference evidence="8 9" key="1">
    <citation type="submission" date="2018-04" db="EMBL/GenBank/DDBJ databases">
        <title>Sphingobacterium cortibacter sp. nov.</title>
        <authorList>
            <person name="Li Y."/>
        </authorList>
    </citation>
    <scope>NUCLEOTIDE SEQUENCE [LARGE SCALE GENOMIC DNA]</scope>
    <source>
        <strain evidence="8 9">2c-3</strain>
    </source>
</reference>
<dbReference type="HAMAP" id="MF_00295">
    <property type="entry name" value="MetA_acyltransf"/>
    <property type="match status" value="1"/>
</dbReference>
<gene>
    <name evidence="6" type="primary">metAA</name>
    <name evidence="8" type="ORF">DC487_10140</name>
</gene>
<feature type="site" description="Important for acyl-CoA specificity" evidence="6">
    <location>
        <position position="111"/>
    </location>
</feature>
<comment type="pathway">
    <text evidence="6">Amino-acid biosynthesis; L-methionine biosynthesis via de novo pathway; O-acetyl-L-homoserine from L-homoserine: step 1/1.</text>
</comment>
<dbReference type="InterPro" id="IPR033752">
    <property type="entry name" value="MetA_family"/>
</dbReference>
<dbReference type="NCBIfam" id="TIGR01001">
    <property type="entry name" value="metA"/>
    <property type="match status" value="1"/>
</dbReference>
<dbReference type="GO" id="GO:0004414">
    <property type="term" value="F:homoserine O-acetyltransferase activity"/>
    <property type="evidence" value="ECO:0007669"/>
    <property type="project" value="UniProtKB-EC"/>
</dbReference>
<dbReference type="Pfam" id="PF04204">
    <property type="entry name" value="HTS"/>
    <property type="match status" value="1"/>
</dbReference>
<comment type="caution">
    <text evidence="8">The sequence shown here is derived from an EMBL/GenBank/DDBJ whole genome shotgun (WGS) entry which is preliminary data.</text>
</comment>
<dbReference type="SUPFAM" id="SSF52317">
    <property type="entry name" value="Class I glutamine amidotransferase-like"/>
    <property type="match status" value="1"/>
</dbReference>
<keyword evidence="6" id="KW-0486">Methionine biosynthesis</keyword>
<evidence type="ECO:0000256" key="5">
    <source>
        <dbReference type="ARBA" id="ARBA00023315"/>
    </source>
</evidence>
<evidence type="ECO:0000256" key="4">
    <source>
        <dbReference type="ARBA" id="ARBA00022679"/>
    </source>
</evidence>
<dbReference type="GO" id="GO:0008899">
    <property type="term" value="F:homoserine O-succinyltransferase activity"/>
    <property type="evidence" value="ECO:0007669"/>
    <property type="project" value="UniProtKB-UniRule"/>
</dbReference>
<dbReference type="FunFam" id="3.40.50.880:FF:000004">
    <property type="entry name" value="Homoserine O-succinyltransferase"/>
    <property type="match status" value="1"/>
</dbReference>
<feature type="site" description="Important for substrate specificity" evidence="6">
    <location>
        <position position="192"/>
    </location>
</feature>
<evidence type="ECO:0000256" key="2">
    <source>
        <dbReference type="ARBA" id="ARBA00022490"/>
    </source>
</evidence>
<dbReference type="Gene3D" id="3.40.50.880">
    <property type="match status" value="1"/>
</dbReference>
<sequence>MPVKIPNNLPAIELLKEENIFVMSDLRASTQDIRPLRVLILNLMPLKITTETDFVRLLSNNPLQVEVEFLRLDTHTPKNTSEEHLELFYKGFSQVTENFYDGMIITGAPVEMLPFEEVSYWNEMKAIFDWAKTHVTSTLYICWAAQAALHHFYGVEKVPLDHKLFGVFKHSTTENRSPLFRGFDDEFYIPHSRHTTIAKEELLAQNEISILAESDEAGVAVVCSRGGREFYLTGHSEYSPWTLHEEYLRDVERGSEIQLPINYYRNDDANNPPLVRWSGHANLLFNNWLNYFVYQETPYDLRDVPHLGSLNEPNAATADK</sequence>
<evidence type="ECO:0000256" key="7">
    <source>
        <dbReference type="PIRSR" id="PIRSR000450-1"/>
    </source>
</evidence>
<dbReference type="InterPro" id="IPR005697">
    <property type="entry name" value="HST_MetA"/>
</dbReference>
<keyword evidence="9" id="KW-1185">Reference proteome</keyword>
<evidence type="ECO:0000256" key="1">
    <source>
        <dbReference type="ARBA" id="ARBA00004496"/>
    </source>
</evidence>
<feature type="binding site" evidence="6">
    <location>
        <position position="249"/>
    </location>
    <ligand>
        <name>substrate</name>
    </ligand>
</feature>
<dbReference type="AlphaFoldDB" id="A0A2T8HIL1"/>
<evidence type="ECO:0000313" key="8">
    <source>
        <dbReference type="EMBL" id="PVH25271.1"/>
    </source>
</evidence>
<comment type="caution">
    <text evidence="6">Lacks conserved residue(s) required for the propagation of feature annotation.</text>
</comment>
<dbReference type="EC" id="2.3.1.31" evidence="6"/>
<comment type="similarity">
    <text evidence="6">Belongs to the MetA family.</text>
</comment>
<dbReference type="OrthoDB" id="9772423at2"/>
<feature type="binding site" evidence="6">
    <location>
        <position position="163"/>
    </location>
    <ligand>
        <name>substrate</name>
    </ligand>
</feature>
<evidence type="ECO:0000256" key="6">
    <source>
        <dbReference type="HAMAP-Rule" id="MF_00295"/>
    </source>
</evidence>
<keyword evidence="4 6" id="KW-0808">Transferase</keyword>
<evidence type="ECO:0000256" key="3">
    <source>
        <dbReference type="ARBA" id="ARBA00022605"/>
    </source>
</evidence>
<protein>
    <recommendedName>
        <fullName evidence="6">Homoserine O-acetyltransferase</fullName>
        <shortName evidence="6">HAT</shortName>
        <ecNumber evidence="6">2.3.1.31</ecNumber>
    </recommendedName>
    <alternativeName>
        <fullName evidence="6">Homoserine transacetylase</fullName>
        <shortName evidence="6">HTA</shortName>
    </alternativeName>
</protein>
<dbReference type="Proteomes" id="UP000245627">
    <property type="component" value="Unassembled WGS sequence"/>
</dbReference>
<keyword evidence="5 6" id="KW-0012">Acyltransferase</keyword>
<accession>A0A2T8HIL1</accession>
<dbReference type="PANTHER" id="PTHR20919:SF0">
    <property type="entry name" value="HOMOSERINE O-SUCCINYLTRANSFERASE"/>
    <property type="match status" value="1"/>
</dbReference>
<dbReference type="GO" id="GO:0005737">
    <property type="term" value="C:cytoplasm"/>
    <property type="evidence" value="ECO:0007669"/>
    <property type="project" value="UniProtKB-SubCell"/>
</dbReference>
<evidence type="ECO:0000313" key="9">
    <source>
        <dbReference type="Proteomes" id="UP000245627"/>
    </source>
</evidence>
<feature type="active site" evidence="6">
    <location>
        <position position="237"/>
    </location>
</feature>
<keyword evidence="2 6" id="KW-0963">Cytoplasm</keyword>
<comment type="catalytic activity">
    <reaction evidence="6">
        <text>L-homoserine + acetyl-CoA = O-acetyl-L-homoserine + CoA</text>
        <dbReference type="Rhea" id="RHEA:13701"/>
        <dbReference type="ChEBI" id="CHEBI:57287"/>
        <dbReference type="ChEBI" id="CHEBI:57288"/>
        <dbReference type="ChEBI" id="CHEBI:57476"/>
        <dbReference type="ChEBI" id="CHEBI:57716"/>
        <dbReference type="EC" id="2.3.1.31"/>
    </reaction>
</comment>
<comment type="subcellular location">
    <subcellularLocation>
        <location evidence="1 6">Cytoplasm</location>
    </subcellularLocation>
</comment>
<name>A0A2T8HIL1_9SPHI</name>
<dbReference type="EMBL" id="QDKG01000003">
    <property type="protein sequence ID" value="PVH25271.1"/>
    <property type="molecule type" value="Genomic_DNA"/>
</dbReference>
<dbReference type="PANTHER" id="PTHR20919">
    <property type="entry name" value="HOMOSERINE O-SUCCINYLTRANSFERASE"/>
    <property type="match status" value="1"/>
</dbReference>
<dbReference type="InterPro" id="IPR029062">
    <property type="entry name" value="Class_I_gatase-like"/>
</dbReference>
<dbReference type="CDD" id="cd03131">
    <property type="entry name" value="GATase1_HTS"/>
    <property type="match status" value="1"/>
</dbReference>
<organism evidence="8 9">
    <name type="scientific">Sphingobacterium corticibacter</name>
    <dbReference type="NCBI Taxonomy" id="2171749"/>
    <lineage>
        <taxon>Bacteria</taxon>
        <taxon>Pseudomonadati</taxon>
        <taxon>Bacteroidota</taxon>
        <taxon>Sphingobacteriia</taxon>
        <taxon>Sphingobacteriales</taxon>
        <taxon>Sphingobacteriaceae</taxon>
        <taxon>Sphingobacterium</taxon>
    </lineage>
</organism>